<proteinExistence type="predicted"/>
<evidence type="ECO:0000313" key="3">
    <source>
        <dbReference type="Proteomes" id="UP000254771"/>
    </source>
</evidence>
<protein>
    <submittedName>
        <fullName evidence="2">Uncharacterized protein</fullName>
    </submittedName>
</protein>
<keyword evidence="1" id="KW-0812">Transmembrane</keyword>
<evidence type="ECO:0000256" key="1">
    <source>
        <dbReference type="SAM" id="Phobius"/>
    </source>
</evidence>
<evidence type="ECO:0000313" key="2">
    <source>
        <dbReference type="EMBL" id="RDH86806.1"/>
    </source>
</evidence>
<keyword evidence="3" id="KW-1185">Reference proteome</keyword>
<feature type="transmembrane region" description="Helical" evidence="1">
    <location>
        <begin position="12"/>
        <end position="31"/>
    </location>
</feature>
<reference evidence="2 3" key="1">
    <citation type="journal article" date="2018" name="ISME J.">
        <title>Endosymbiont genomes yield clues of tubeworm success.</title>
        <authorList>
            <person name="Li Y."/>
            <person name="Liles M.R."/>
            <person name="Halanych K.M."/>
        </authorList>
    </citation>
    <scope>NUCLEOTIDE SEQUENCE [LARGE SCALE GENOMIC DNA]</scope>
    <source>
        <strain evidence="2">A1462</strain>
    </source>
</reference>
<dbReference type="Proteomes" id="UP000254771">
    <property type="component" value="Unassembled WGS sequence"/>
</dbReference>
<keyword evidence="1" id="KW-0472">Membrane</keyword>
<sequence length="445" mass="49413">MSKREKKPFRWGRYLLLAILILPLAVVFFAYRASENQPLVIASQQLNTDAAVRVKKLAQEIRHKVQSTDEIASITITQKDINGLIALATRGISRLQGHANITPWEAQGSFSLFMPENPFGDYLNLQIGVAPSEYGLRLSQVSIGNLKIPGGIAMGFVESALNQFMGEAQGSRFIEAVQSVKTEGDKVSVTFKPIPDIKARLKTAAHRVAEVRDNLKLLGDPKRVRAYYSRLCELDRLYSHDLKISAIQYIAPTFELVHKRTQLGMSARKENRAALLAIGLFLGSSRFEPLIGDIRSVTKESCRDEPPNVVLGGRHDMVQHVFITSTMELVTDSGMSFALGEFKEILDTGNLSGGLSFSDLAANQVGIKFTEQLISSDSSARHAQAVLSNAVSEEVFFPEIKDLPDEIPRNRFEAEYGSLDDPRYRAMLEKIEARIERLPVYSKSG</sequence>
<dbReference type="AlphaFoldDB" id="A0A370DPH4"/>
<organism evidence="2 3">
    <name type="scientific">endosymbiont of Escarpia spicata</name>
    <dbReference type="NCBI Taxonomy" id="2200908"/>
    <lineage>
        <taxon>Bacteria</taxon>
        <taxon>Pseudomonadati</taxon>
        <taxon>Pseudomonadota</taxon>
        <taxon>Gammaproteobacteria</taxon>
        <taxon>sulfur-oxidizing symbionts</taxon>
    </lineage>
</organism>
<name>A0A370DPH4_9GAMM</name>
<comment type="caution">
    <text evidence="2">The sequence shown here is derived from an EMBL/GenBank/DDBJ whole genome shotgun (WGS) entry which is preliminary data.</text>
</comment>
<keyword evidence="1" id="KW-1133">Transmembrane helix</keyword>
<accession>A0A370DPH4</accession>
<gene>
    <name evidence="2" type="ORF">DIZ78_07915</name>
</gene>
<dbReference type="EMBL" id="QFXE01000008">
    <property type="protein sequence ID" value="RDH86806.1"/>
    <property type="molecule type" value="Genomic_DNA"/>
</dbReference>